<dbReference type="STRING" id="1492898.SY85_12330"/>
<proteinExistence type="predicted"/>
<dbReference type="KEGG" id="fla:SY85_12330"/>
<keyword evidence="3" id="KW-1185">Reference proteome</keyword>
<evidence type="ECO:0000313" key="2">
    <source>
        <dbReference type="EMBL" id="ANE51172.1"/>
    </source>
</evidence>
<accession>A0A172TW08</accession>
<reference evidence="2 3" key="2">
    <citation type="journal article" date="2016" name="Int. J. Syst. Evol. Microbiol.">
        <title>Flavisolibacter tropicus sp. nov., isolated from tropical soil.</title>
        <authorList>
            <person name="Lee J.J."/>
            <person name="Kang M.S."/>
            <person name="Kim G.S."/>
            <person name="Lee C.S."/>
            <person name="Lim S."/>
            <person name="Lee J."/>
            <person name="Roh S.H."/>
            <person name="Kang H."/>
            <person name="Ha J.M."/>
            <person name="Bae S."/>
            <person name="Jung H.Y."/>
            <person name="Kim M.K."/>
        </authorList>
    </citation>
    <scope>NUCLEOTIDE SEQUENCE [LARGE SCALE GENOMIC DNA]</scope>
    <source>
        <strain evidence="2 3">LCS9</strain>
    </source>
</reference>
<dbReference type="OrthoDB" id="676351at2"/>
<evidence type="ECO:0000256" key="1">
    <source>
        <dbReference type="SAM" id="MobiDB-lite"/>
    </source>
</evidence>
<reference evidence="3" key="1">
    <citation type="submission" date="2015-01" db="EMBL/GenBank/DDBJ databases">
        <title>Flavisolibacter sp./LCS9/ whole genome sequencing.</title>
        <authorList>
            <person name="Kim M.K."/>
            <person name="Srinivasan S."/>
            <person name="Lee J.-J."/>
        </authorList>
    </citation>
    <scope>NUCLEOTIDE SEQUENCE [LARGE SCALE GENOMIC DNA]</scope>
    <source>
        <strain evidence="3">LCS9</strain>
    </source>
</reference>
<sequence length="122" mass="14006">MNKSKHKYYLLKHRISSVFMMMALLWLTISIPYVYASQQAQKAVAKQQCQSQRDDGSSNPLTNTNEEKTESGVNTLSEYLHEAHIIEHGYTIIEKYEKCHAEDLYFAYHPELISPPPDAISA</sequence>
<feature type="region of interest" description="Disordered" evidence="1">
    <location>
        <begin position="46"/>
        <end position="71"/>
    </location>
</feature>
<dbReference type="Proteomes" id="UP000077177">
    <property type="component" value="Chromosome"/>
</dbReference>
<organism evidence="2 3">
    <name type="scientific">Flavisolibacter tropicus</name>
    <dbReference type="NCBI Taxonomy" id="1492898"/>
    <lineage>
        <taxon>Bacteria</taxon>
        <taxon>Pseudomonadati</taxon>
        <taxon>Bacteroidota</taxon>
        <taxon>Chitinophagia</taxon>
        <taxon>Chitinophagales</taxon>
        <taxon>Chitinophagaceae</taxon>
        <taxon>Flavisolibacter</taxon>
    </lineage>
</organism>
<dbReference type="RefSeq" id="WP_066404895.1">
    <property type="nucleotide sequence ID" value="NZ_CP011390.1"/>
</dbReference>
<evidence type="ECO:0000313" key="3">
    <source>
        <dbReference type="Proteomes" id="UP000077177"/>
    </source>
</evidence>
<dbReference type="AlphaFoldDB" id="A0A172TW08"/>
<protein>
    <submittedName>
        <fullName evidence="2">Uncharacterized protein</fullName>
    </submittedName>
</protein>
<dbReference type="EMBL" id="CP011390">
    <property type="protein sequence ID" value="ANE51172.1"/>
    <property type="molecule type" value="Genomic_DNA"/>
</dbReference>
<name>A0A172TW08_9BACT</name>
<gene>
    <name evidence="2" type="ORF">SY85_12330</name>
</gene>